<accession>A0A4R2SWY1</accession>
<dbReference type="InterPro" id="IPR004449">
    <property type="entry name" value="SixA"/>
</dbReference>
<dbReference type="GO" id="GO:0005737">
    <property type="term" value="C:cytoplasm"/>
    <property type="evidence" value="ECO:0007669"/>
    <property type="project" value="InterPro"/>
</dbReference>
<proteinExistence type="predicted"/>
<dbReference type="RefSeq" id="WP_131976848.1">
    <property type="nucleotide sequence ID" value="NZ_SLYB01000012.1"/>
</dbReference>
<dbReference type="InterPro" id="IPR029033">
    <property type="entry name" value="His_PPase_superfam"/>
</dbReference>
<keyword evidence="1" id="KW-0378">Hydrolase</keyword>
<keyword evidence="3" id="KW-1185">Reference proteome</keyword>
<gene>
    <name evidence="2" type="ORF">EDC44_11256</name>
</gene>
<reference evidence="2 3" key="1">
    <citation type="submission" date="2019-03" db="EMBL/GenBank/DDBJ databases">
        <title>Genomic Encyclopedia of Type Strains, Phase IV (KMG-IV): sequencing the most valuable type-strain genomes for metagenomic binning, comparative biology and taxonomic classification.</title>
        <authorList>
            <person name="Goeker M."/>
        </authorList>
    </citation>
    <scope>NUCLEOTIDE SEQUENCE [LARGE SCALE GENOMIC DNA]</scope>
    <source>
        <strain evidence="2 3">DSM 28404</strain>
    </source>
</reference>
<dbReference type="SMART" id="SM00855">
    <property type="entry name" value="PGAM"/>
    <property type="match status" value="1"/>
</dbReference>
<evidence type="ECO:0000256" key="1">
    <source>
        <dbReference type="ARBA" id="ARBA00022801"/>
    </source>
</evidence>
<dbReference type="CDD" id="cd07067">
    <property type="entry name" value="HP_PGM_like"/>
    <property type="match status" value="1"/>
</dbReference>
<dbReference type="InterPro" id="IPR051021">
    <property type="entry name" value="Mito_Ser/Thr_phosphatase"/>
</dbReference>
<dbReference type="SUPFAM" id="SSF53254">
    <property type="entry name" value="Phosphoglycerate mutase-like"/>
    <property type="match status" value="1"/>
</dbReference>
<dbReference type="GO" id="GO:0101006">
    <property type="term" value="F:protein histidine phosphatase activity"/>
    <property type="evidence" value="ECO:0007669"/>
    <property type="project" value="InterPro"/>
</dbReference>
<evidence type="ECO:0000313" key="2">
    <source>
        <dbReference type="EMBL" id="TCP94997.1"/>
    </source>
</evidence>
<dbReference type="NCBIfam" id="TIGR00249">
    <property type="entry name" value="sixA"/>
    <property type="match status" value="1"/>
</dbReference>
<evidence type="ECO:0000313" key="3">
    <source>
        <dbReference type="Proteomes" id="UP000295763"/>
    </source>
</evidence>
<dbReference type="Proteomes" id="UP000295763">
    <property type="component" value="Unassembled WGS sequence"/>
</dbReference>
<comment type="caution">
    <text evidence="2">The sequence shown here is derived from an EMBL/GenBank/DDBJ whole genome shotgun (WGS) entry which is preliminary data.</text>
</comment>
<dbReference type="OrthoDB" id="92610at2"/>
<dbReference type="PANTHER" id="PTHR20935">
    <property type="entry name" value="PHOSPHOGLYCERATE MUTASE-RELATED"/>
    <property type="match status" value="1"/>
</dbReference>
<dbReference type="Gene3D" id="3.40.50.1240">
    <property type="entry name" value="Phosphoglycerate mutase-like"/>
    <property type="match status" value="1"/>
</dbReference>
<organism evidence="2 3">
    <name type="scientific">Cricetibacter osteomyelitidis</name>
    <dbReference type="NCBI Taxonomy" id="1521931"/>
    <lineage>
        <taxon>Bacteria</taxon>
        <taxon>Pseudomonadati</taxon>
        <taxon>Pseudomonadota</taxon>
        <taxon>Gammaproteobacteria</taxon>
        <taxon>Pasteurellales</taxon>
        <taxon>Pasteurellaceae</taxon>
        <taxon>Cricetibacter</taxon>
    </lineage>
</organism>
<dbReference type="InterPro" id="IPR013078">
    <property type="entry name" value="His_Pase_superF_clade-1"/>
</dbReference>
<name>A0A4R2SWY1_9PAST</name>
<protein>
    <submittedName>
        <fullName evidence="2">Phosphohistidine phosphatase SixA</fullName>
    </submittedName>
</protein>
<dbReference type="AlphaFoldDB" id="A0A4R2SWY1"/>
<dbReference type="Pfam" id="PF00300">
    <property type="entry name" value="His_Phos_1"/>
    <property type="match status" value="1"/>
</dbReference>
<sequence>MKIFIMRHGEAELIVTTDSARHLTPQGKAQSSTQGKKLKATNIVFDRILVSPYVRAQETFDEVNTAFGGTLNEQKEIWDELTPYGDSALVKDYLTVLAEQQVNNVLIVSHLPLVGDIAYELCHGRTAMNFYTAAIALIEWDGVKGELAEAYYPA</sequence>
<dbReference type="EMBL" id="SLYB01000012">
    <property type="protein sequence ID" value="TCP94997.1"/>
    <property type="molecule type" value="Genomic_DNA"/>
</dbReference>